<dbReference type="STRING" id="398580.Dshi_1812"/>
<dbReference type="SUPFAM" id="SSF48452">
    <property type="entry name" value="TPR-like"/>
    <property type="match status" value="1"/>
</dbReference>
<dbReference type="RefSeq" id="WP_012178484.1">
    <property type="nucleotide sequence ID" value="NC_009952.1"/>
</dbReference>
<gene>
    <name evidence="1" type="ordered locus">Dshi_1812</name>
</gene>
<dbReference type="OrthoDB" id="7593450at2"/>
<name>A8LMK9_DINSH</name>
<protein>
    <recommendedName>
        <fullName evidence="3">DUF924 domain-containing protein</fullName>
    </recommendedName>
</protein>
<dbReference type="HOGENOM" id="CLU_065010_2_0_5"/>
<dbReference type="eggNOG" id="COG3803">
    <property type="taxonomic scope" value="Bacteria"/>
</dbReference>
<dbReference type="AlphaFoldDB" id="A8LMK9"/>
<sequence length="197" mass="22332">MHTPKGVLDFWLHTVGEAGWYKQDASVDADIRKRYLNLWQRAAGGALTDWCVTPRGTLAYLILTDQFPRNMFREDGRAFATDGIAVHAAKKAVERGWDLRVAEPERQFFYLPMMHAESLPDQERCVRLIAERMPETGASNLLHARAHRRVIRQFGRFPHRNTALGRDTTPKEARFLDGGGYGAVVRAIEAEDASLRA</sequence>
<dbReference type="EMBL" id="CP000830">
    <property type="protein sequence ID" value="ABV93554.1"/>
    <property type="molecule type" value="Genomic_DNA"/>
</dbReference>
<evidence type="ECO:0000313" key="1">
    <source>
        <dbReference type="EMBL" id="ABV93554.1"/>
    </source>
</evidence>
<organism evidence="1 2">
    <name type="scientific">Dinoroseobacter shibae (strain DSM 16493 / NCIMB 14021 / DFL 12)</name>
    <dbReference type="NCBI Taxonomy" id="398580"/>
    <lineage>
        <taxon>Bacteria</taxon>
        <taxon>Pseudomonadati</taxon>
        <taxon>Pseudomonadota</taxon>
        <taxon>Alphaproteobacteria</taxon>
        <taxon>Rhodobacterales</taxon>
        <taxon>Roseobacteraceae</taxon>
        <taxon>Dinoroseobacter</taxon>
    </lineage>
</organism>
<evidence type="ECO:0008006" key="3">
    <source>
        <dbReference type="Google" id="ProtNLM"/>
    </source>
</evidence>
<dbReference type="InterPro" id="IPR010323">
    <property type="entry name" value="DUF924"/>
</dbReference>
<keyword evidence="2" id="KW-1185">Reference proteome</keyword>
<dbReference type="KEGG" id="dsh:Dshi_1812"/>
<dbReference type="Gene3D" id="1.20.58.320">
    <property type="entry name" value="TPR-like"/>
    <property type="match status" value="1"/>
</dbReference>
<dbReference type="InterPro" id="IPR011990">
    <property type="entry name" value="TPR-like_helical_dom_sf"/>
</dbReference>
<evidence type="ECO:0000313" key="2">
    <source>
        <dbReference type="Proteomes" id="UP000006833"/>
    </source>
</evidence>
<proteinExistence type="predicted"/>
<dbReference type="Gene3D" id="1.25.40.10">
    <property type="entry name" value="Tetratricopeptide repeat domain"/>
    <property type="match status" value="1"/>
</dbReference>
<reference evidence="2" key="1">
    <citation type="journal article" date="2010" name="ISME J.">
        <title>The complete genome sequence of the algal symbiont Dinoroseobacter shibae: a hitchhiker's guide to life in the sea.</title>
        <authorList>
            <person name="Wagner-Dobler I."/>
            <person name="Ballhausen B."/>
            <person name="Berger M."/>
            <person name="Brinkhoff T."/>
            <person name="Buchholz I."/>
            <person name="Bunk B."/>
            <person name="Cypionka H."/>
            <person name="Daniel R."/>
            <person name="Drepper T."/>
            <person name="Gerdts G."/>
            <person name="Hahnke S."/>
            <person name="Han C."/>
            <person name="Jahn D."/>
            <person name="Kalhoefer D."/>
            <person name="Kiss H."/>
            <person name="Klenk H.P."/>
            <person name="Kyrpides N."/>
            <person name="Liebl W."/>
            <person name="Liesegang H."/>
            <person name="Meincke L."/>
            <person name="Pati A."/>
            <person name="Petersen J."/>
            <person name="Piekarski T."/>
            <person name="Pommerenke C."/>
            <person name="Pradella S."/>
            <person name="Pukall R."/>
            <person name="Rabus R."/>
            <person name="Stackebrandt E."/>
            <person name="Thole S."/>
            <person name="Thompson L."/>
            <person name="Tielen P."/>
            <person name="Tomasch J."/>
            <person name="von Jan M."/>
            <person name="Wanphrut N."/>
            <person name="Wichels A."/>
            <person name="Zech H."/>
            <person name="Simon M."/>
        </authorList>
    </citation>
    <scope>NUCLEOTIDE SEQUENCE [LARGE SCALE GENOMIC DNA]</scope>
    <source>
        <strain evidence="2">DSM 16493 / NCIMB 14021 / DFL 12</strain>
    </source>
</reference>
<accession>A8LMK9</accession>
<dbReference type="Proteomes" id="UP000006833">
    <property type="component" value="Chromosome"/>
</dbReference>
<dbReference type="Pfam" id="PF06041">
    <property type="entry name" value="DUF924"/>
    <property type="match status" value="1"/>
</dbReference>